<feature type="transmembrane region" description="Helical" evidence="1">
    <location>
        <begin position="56"/>
        <end position="77"/>
    </location>
</feature>
<evidence type="ECO:0000313" key="3">
    <source>
        <dbReference type="Proteomes" id="UP001625389"/>
    </source>
</evidence>
<comment type="caution">
    <text evidence="2">The sequence shown here is derived from an EMBL/GenBank/DDBJ whole genome shotgun (WGS) entry which is preliminary data.</text>
</comment>
<evidence type="ECO:0000313" key="2">
    <source>
        <dbReference type="EMBL" id="MFL2028236.1"/>
    </source>
</evidence>
<keyword evidence="1" id="KW-0812">Transmembrane</keyword>
<protein>
    <submittedName>
        <fullName evidence="2">Uncharacterized protein</fullName>
    </submittedName>
</protein>
<sequence>MQPLSLLILLFASGLLIGTNNDHIIALPALKRLNSLLLVVIVLAILLLIKPEVAIGWLYAAYGLSGLAAIMAIHHSLQTTRDKSPQ</sequence>
<keyword evidence="3" id="KW-1185">Reference proteome</keyword>
<dbReference type="RefSeq" id="WP_125550995.1">
    <property type="nucleotide sequence ID" value="NZ_JBGQPK010000002.1"/>
</dbReference>
<dbReference type="Proteomes" id="UP001625389">
    <property type="component" value="Unassembled WGS sequence"/>
</dbReference>
<keyword evidence="1" id="KW-0472">Membrane</keyword>
<proteinExistence type="predicted"/>
<keyword evidence="1" id="KW-1133">Transmembrane helix</keyword>
<evidence type="ECO:0000256" key="1">
    <source>
        <dbReference type="SAM" id="Phobius"/>
    </source>
</evidence>
<dbReference type="EMBL" id="JBGQPK010000002">
    <property type="protein sequence ID" value="MFL2028236.1"/>
    <property type="molecule type" value="Genomic_DNA"/>
</dbReference>
<feature type="transmembrane region" description="Helical" evidence="1">
    <location>
        <begin position="31"/>
        <end position="49"/>
    </location>
</feature>
<accession>A0ABW8U9S5</accession>
<organism evidence="2 3">
    <name type="scientific">Loigolactobacillus zhaoyuanensis</name>
    <dbReference type="NCBI Taxonomy" id="2486017"/>
    <lineage>
        <taxon>Bacteria</taxon>
        <taxon>Bacillati</taxon>
        <taxon>Bacillota</taxon>
        <taxon>Bacilli</taxon>
        <taxon>Lactobacillales</taxon>
        <taxon>Lactobacillaceae</taxon>
        <taxon>Loigolactobacillus</taxon>
    </lineage>
</organism>
<name>A0ABW8U9S5_9LACO</name>
<reference evidence="2 3" key="1">
    <citation type="submission" date="2024-08" db="EMBL/GenBank/DDBJ databases">
        <authorList>
            <person name="Arias E."/>
        </authorList>
    </citation>
    <scope>NUCLEOTIDE SEQUENCE [LARGE SCALE GENOMIC DNA]</scope>
    <source>
        <strain evidence="2 3">FAM 25317</strain>
    </source>
</reference>
<gene>
    <name evidence="2" type="ORF">ACEN34_01255</name>
</gene>